<evidence type="ECO:0000313" key="1">
    <source>
        <dbReference type="EMBL" id="ETW78570.1"/>
    </source>
</evidence>
<dbReference type="KEGG" id="hir:HETIRDRAFT_172132"/>
<dbReference type="AlphaFoldDB" id="W4JZQ3"/>
<organism evidence="1 2">
    <name type="scientific">Heterobasidion irregulare (strain TC 32-1)</name>
    <dbReference type="NCBI Taxonomy" id="747525"/>
    <lineage>
        <taxon>Eukaryota</taxon>
        <taxon>Fungi</taxon>
        <taxon>Dikarya</taxon>
        <taxon>Basidiomycota</taxon>
        <taxon>Agaricomycotina</taxon>
        <taxon>Agaricomycetes</taxon>
        <taxon>Russulales</taxon>
        <taxon>Bondarzewiaceae</taxon>
        <taxon>Heterobasidion</taxon>
        <taxon>Heterobasidion annosum species complex</taxon>
    </lineage>
</organism>
<protein>
    <recommendedName>
        <fullName evidence="3">Coenzyme Q-binding protein COQ10 START domain-containing protein</fullName>
    </recommendedName>
</protein>
<gene>
    <name evidence="1" type="ORF">HETIRDRAFT_172132</name>
</gene>
<dbReference type="HOGENOM" id="CLU_069867_6_0_1"/>
<dbReference type="EMBL" id="KI925461">
    <property type="protein sequence ID" value="ETW78570.1"/>
    <property type="molecule type" value="Genomic_DNA"/>
</dbReference>
<dbReference type="Pfam" id="PF10604">
    <property type="entry name" value="Polyketide_cyc2"/>
    <property type="match status" value="1"/>
</dbReference>
<dbReference type="Proteomes" id="UP000030671">
    <property type="component" value="Unassembled WGS sequence"/>
</dbReference>
<dbReference type="RefSeq" id="XP_009548902.1">
    <property type="nucleotide sequence ID" value="XM_009550607.1"/>
</dbReference>
<dbReference type="CDD" id="cd07822">
    <property type="entry name" value="SRPBCC_4"/>
    <property type="match status" value="1"/>
</dbReference>
<proteinExistence type="predicted"/>
<accession>W4JZQ3</accession>
<dbReference type="OrthoDB" id="509124at2759"/>
<keyword evidence="2" id="KW-1185">Reference proteome</keyword>
<name>W4JZQ3_HETIT</name>
<evidence type="ECO:0000313" key="2">
    <source>
        <dbReference type="Proteomes" id="UP000030671"/>
    </source>
</evidence>
<dbReference type="InterPro" id="IPR019587">
    <property type="entry name" value="Polyketide_cyclase/dehydratase"/>
</dbReference>
<reference evidence="1 2" key="1">
    <citation type="journal article" date="2012" name="New Phytol.">
        <title>Insight into trade-off between wood decay and parasitism from the genome of a fungal forest pathogen.</title>
        <authorList>
            <person name="Olson A."/>
            <person name="Aerts A."/>
            <person name="Asiegbu F."/>
            <person name="Belbahri L."/>
            <person name="Bouzid O."/>
            <person name="Broberg A."/>
            <person name="Canback B."/>
            <person name="Coutinho P.M."/>
            <person name="Cullen D."/>
            <person name="Dalman K."/>
            <person name="Deflorio G."/>
            <person name="van Diepen L.T."/>
            <person name="Dunand C."/>
            <person name="Duplessis S."/>
            <person name="Durling M."/>
            <person name="Gonthier P."/>
            <person name="Grimwood J."/>
            <person name="Fossdal C.G."/>
            <person name="Hansson D."/>
            <person name="Henrissat B."/>
            <person name="Hietala A."/>
            <person name="Himmelstrand K."/>
            <person name="Hoffmeister D."/>
            <person name="Hogberg N."/>
            <person name="James T.Y."/>
            <person name="Karlsson M."/>
            <person name="Kohler A."/>
            <person name="Kues U."/>
            <person name="Lee Y.H."/>
            <person name="Lin Y.C."/>
            <person name="Lind M."/>
            <person name="Lindquist E."/>
            <person name="Lombard V."/>
            <person name="Lucas S."/>
            <person name="Lunden K."/>
            <person name="Morin E."/>
            <person name="Murat C."/>
            <person name="Park J."/>
            <person name="Raffaello T."/>
            <person name="Rouze P."/>
            <person name="Salamov A."/>
            <person name="Schmutz J."/>
            <person name="Solheim H."/>
            <person name="Stahlberg J."/>
            <person name="Velez H."/>
            <person name="de Vries R.P."/>
            <person name="Wiebenga A."/>
            <person name="Woodward S."/>
            <person name="Yakovlev I."/>
            <person name="Garbelotto M."/>
            <person name="Martin F."/>
            <person name="Grigoriev I.V."/>
            <person name="Stenlid J."/>
        </authorList>
    </citation>
    <scope>NUCLEOTIDE SEQUENCE [LARGE SCALE GENOMIC DNA]</scope>
    <source>
        <strain evidence="1 2">TC 32-1</strain>
    </source>
</reference>
<sequence length="173" mass="18911">MSSLSAATGMMFSVTSSSLINSTASNIWSILVDFPAYHEWNPFVRSQTVVDSLHRPLSDQAPHVGSLLFLKVHIPPSFDDNELYQTSDELVTILNSDNYTAAWRYNTLPEALLSAERVQTLTEADGLVKYEASETFGGALASTLEATMKDGLQESFDAQAEALKNRAESMGAK</sequence>
<dbReference type="SUPFAM" id="SSF55961">
    <property type="entry name" value="Bet v1-like"/>
    <property type="match status" value="1"/>
</dbReference>
<evidence type="ECO:0008006" key="3">
    <source>
        <dbReference type="Google" id="ProtNLM"/>
    </source>
</evidence>
<dbReference type="InterPro" id="IPR023393">
    <property type="entry name" value="START-like_dom_sf"/>
</dbReference>
<dbReference type="PANTHER" id="PTHR36166:SF1">
    <property type="entry name" value="SRPBCC DOMAIN-CONTAINING PROTEIN"/>
    <property type="match status" value="1"/>
</dbReference>
<dbReference type="InParanoid" id="W4JZQ3"/>
<dbReference type="GeneID" id="20668388"/>
<dbReference type="Gene3D" id="3.30.530.20">
    <property type="match status" value="1"/>
</dbReference>
<dbReference type="PANTHER" id="PTHR36166">
    <property type="entry name" value="CHROMOSOME 9, WHOLE GENOME SHOTGUN SEQUENCE"/>
    <property type="match status" value="1"/>
</dbReference>